<comment type="caution">
    <text evidence="1">The sequence shown here is derived from an EMBL/GenBank/DDBJ whole genome shotgun (WGS) entry which is preliminary data.</text>
</comment>
<dbReference type="EMBL" id="VTEI01000001">
    <property type="protein sequence ID" value="TYS19600.1"/>
    <property type="molecule type" value="Genomic_DNA"/>
</dbReference>
<organism evidence="1 2">
    <name type="scientific">Rossellomorea vietnamensis</name>
    <dbReference type="NCBI Taxonomy" id="218284"/>
    <lineage>
        <taxon>Bacteria</taxon>
        <taxon>Bacillati</taxon>
        <taxon>Bacillota</taxon>
        <taxon>Bacilli</taxon>
        <taxon>Bacillales</taxon>
        <taxon>Bacillaceae</taxon>
        <taxon>Rossellomorea</taxon>
    </lineage>
</organism>
<reference evidence="1 2" key="1">
    <citation type="submission" date="2019-08" db="EMBL/GenBank/DDBJ databases">
        <title>Bacillus genomes from the desert of Cuatro Cienegas, Coahuila.</title>
        <authorList>
            <person name="Olmedo-Alvarez G."/>
        </authorList>
    </citation>
    <scope>NUCLEOTIDE SEQUENCE [LARGE SCALE GENOMIC DNA]</scope>
    <source>
        <strain evidence="1 2">CH34_1T</strain>
    </source>
</reference>
<dbReference type="RefSeq" id="WP_148937798.1">
    <property type="nucleotide sequence ID" value="NZ_VTEI01000001.1"/>
</dbReference>
<accession>A0A5D4P071</accession>
<dbReference type="AlphaFoldDB" id="A0A5D4P071"/>
<dbReference type="Proteomes" id="UP000322267">
    <property type="component" value="Unassembled WGS sequence"/>
</dbReference>
<sequence>MAYQNIKQVSYKVNNKIAKKFTKTALLIEDNLGQVMSFSCFFGRIRTDVLGGDIGIIRKPENRHSYGTMK</sequence>
<protein>
    <submittedName>
        <fullName evidence="1">Uncharacterized protein</fullName>
    </submittedName>
</protein>
<gene>
    <name evidence="1" type="ORF">FZC78_00800</name>
</gene>
<evidence type="ECO:0000313" key="1">
    <source>
        <dbReference type="EMBL" id="TYS19600.1"/>
    </source>
</evidence>
<name>A0A5D4P071_9BACI</name>
<proteinExistence type="predicted"/>
<evidence type="ECO:0000313" key="2">
    <source>
        <dbReference type="Proteomes" id="UP000322267"/>
    </source>
</evidence>